<organism evidence="1 2">
    <name type="scientific">Cetraspora pellucida</name>
    <dbReference type="NCBI Taxonomy" id="1433469"/>
    <lineage>
        <taxon>Eukaryota</taxon>
        <taxon>Fungi</taxon>
        <taxon>Fungi incertae sedis</taxon>
        <taxon>Mucoromycota</taxon>
        <taxon>Glomeromycotina</taxon>
        <taxon>Glomeromycetes</taxon>
        <taxon>Diversisporales</taxon>
        <taxon>Gigasporaceae</taxon>
        <taxon>Cetraspora</taxon>
    </lineage>
</organism>
<accession>A0ACA9NT50</accession>
<comment type="caution">
    <text evidence="1">The sequence shown here is derived from an EMBL/GenBank/DDBJ whole genome shotgun (WGS) entry which is preliminary data.</text>
</comment>
<dbReference type="EMBL" id="CAJVPW010017218">
    <property type="protein sequence ID" value="CAG8675514.1"/>
    <property type="molecule type" value="Genomic_DNA"/>
</dbReference>
<evidence type="ECO:0000313" key="2">
    <source>
        <dbReference type="Proteomes" id="UP000789366"/>
    </source>
</evidence>
<keyword evidence="2" id="KW-1185">Reference proteome</keyword>
<feature type="non-terminal residue" evidence="1">
    <location>
        <position position="60"/>
    </location>
</feature>
<proteinExistence type="predicted"/>
<sequence length="60" mass="7012">MYLTPPRSVDKLQELRKELGSKLQPLTNSQRVKNFDKAPNSVKDNFNTETPLMKKMINDY</sequence>
<gene>
    <name evidence="1" type="ORF">SPELUC_LOCUS9885</name>
</gene>
<dbReference type="Proteomes" id="UP000789366">
    <property type="component" value="Unassembled WGS sequence"/>
</dbReference>
<reference evidence="1" key="1">
    <citation type="submission" date="2021-06" db="EMBL/GenBank/DDBJ databases">
        <authorList>
            <person name="Kallberg Y."/>
            <person name="Tangrot J."/>
            <person name="Rosling A."/>
        </authorList>
    </citation>
    <scope>NUCLEOTIDE SEQUENCE</scope>
    <source>
        <strain evidence="1">28 12/20/2015</strain>
    </source>
</reference>
<protein>
    <submittedName>
        <fullName evidence="1">8737_t:CDS:1</fullName>
    </submittedName>
</protein>
<evidence type="ECO:0000313" key="1">
    <source>
        <dbReference type="EMBL" id="CAG8675514.1"/>
    </source>
</evidence>
<name>A0ACA9NT50_9GLOM</name>